<feature type="chain" id="PRO_5038123251" description="Cycloisomerase" evidence="1">
    <location>
        <begin position="20"/>
        <end position="297"/>
    </location>
</feature>
<accession>A0A917YZI8</accession>
<dbReference type="EMBL" id="BMLS01000003">
    <property type="protein sequence ID" value="GGO70619.1"/>
    <property type="molecule type" value="Genomic_DNA"/>
</dbReference>
<evidence type="ECO:0000313" key="3">
    <source>
        <dbReference type="Proteomes" id="UP000606935"/>
    </source>
</evidence>
<comment type="caution">
    <text evidence="2">The sequence shown here is derived from an EMBL/GenBank/DDBJ whole genome shotgun (WGS) entry which is preliminary data.</text>
</comment>
<dbReference type="RefSeq" id="WP_188695362.1">
    <property type="nucleotide sequence ID" value="NZ_BMLS01000003.1"/>
</dbReference>
<dbReference type="Proteomes" id="UP000606935">
    <property type="component" value="Unassembled WGS sequence"/>
</dbReference>
<dbReference type="InterPro" id="IPR011041">
    <property type="entry name" value="Quinoprot_gluc/sorb_DH_b-prop"/>
</dbReference>
<evidence type="ECO:0000256" key="1">
    <source>
        <dbReference type="SAM" id="SignalP"/>
    </source>
</evidence>
<evidence type="ECO:0000313" key="2">
    <source>
        <dbReference type="EMBL" id="GGO70619.1"/>
    </source>
</evidence>
<feature type="signal peptide" evidence="1">
    <location>
        <begin position="1"/>
        <end position="19"/>
    </location>
</feature>
<proteinExistence type="predicted"/>
<protein>
    <recommendedName>
        <fullName evidence="4">Cycloisomerase</fullName>
    </recommendedName>
</protein>
<sequence>MKQYAKACLLLGLSLPVWAQANMAPALSTQTLAEHQTFDARQGVAVDEQHFYAVNSFRITKHRKSDGRALLQWDGESDQHGPLIHLDSGMVWQGKLYASHSNYPHWPMTSSVEVWDTASMAHIATYSFGTELGSFTWLDRHQGYWWGAFANYDKVQKGQTQAYGLTANTQVVKMNDQFQILEKWQLPAGILKRISPMSNSGGSWGPDGLLYLTGHDHGEIYVLALPDYGSELHWLATVAAPDIHGQGIAWERSKKERILWGIRKKDRKVFQMLVPEIAPIPVKAAQPIRTPGHFNQQ</sequence>
<organism evidence="2 3">
    <name type="scientific">Bowmanella pacifica</name>
    <dbReference type="NCBI Taxonomy" id="502051"/>
    <lineage>
        <taxon>Bacteria</taxon>
        <taxon>Pseudomonadati</taxon>
        <taxon>Pseudomonadota</taxon>
        <taxon>Gammaproteobacteria</taxon>
        <taxon>Alteromonadales</taxon>
        <taxon>Alteromonadaceae</taxon>
        <taxon>Bowmanella</taxon>
    </lineage>
</organism>
<gene>
    <name evidence="2" type="ORF">GCM10010982_24560</name>
</gene>
<dbReference type="AlphaFoldDB" id="A0A917YZI8"/>
<reference evidence="2" key="1">
    <citation type="journal article" date="2014" name="Int. J. Syst. Evol. Microbiol.">
        <title>Complete genome sequence of Corynebacterium casei LMG S-19264T (=DSM 44701T), isolated from a smear-ripened cheese.</title>
        <authorList>
            <consortium name="US DOE Joint Genome Institute (JGI-PGF)"/>
            <person name="Walter F."/>
            <person name="Albersmeier A."/>
            <person name="Kalinowski J."/>
            <person name="Ruckert C."/>
        </authorList>
    </citation>
    <scope>NUCLEOTIDE SEQUENCE</scope>
    <source>
        <strain evidence="2">CGMCC 1.7086</strain>
    </source>
</reference>
<keyword evidence="3" id="KW-1185">Reference proteome</keyword>
<dbReference type="SUPFAM" id="SSF50952">
    <property type="entry name" value="Soluble quinoprotein glucose dehydrogenase"/>
    <property type="match status" value="1"/>
</dbReference>
<keyword evidence="1" id="KW-0732">Signal</keyword>
<name>A0A917YZI8_9ALTE</name>
<evidence type="ECO:0008006" key="4">
    <source>
        <dbReference type="Google" id="ProtNLM"/>
    </source>
</evidence>
<reference evidence="2" key="2">
    <citation type="submission" date="2020-09" db="EMBL/GenBank/DDBJ databases">
        <authorList>
            <person name="Sun Q."/>
            <person name="Zhou Y."/>
        </authorList>
    </citation>
    <scope>NUCLEOTIDE SEQUENCE</scope>
    <source>
        <strain evidence="2">CGMCC 1.7086</strain>
    </source>
</reference>